<dbReference type="EMBL" id="HBGU01004965">
    <property type="protein sequence ID" value="CAD9401212.1"/>
    <property type="molecule type" value="Transcribed_RNA"/>
</dbReference>
<evidence type="ECO:0000313" key="2">
    <source>
        <dbReference type="EMBL" id="CAD9401212.1"/>
    </source>
</evidence>
<sequence length="261" mass="28886">MQPKPSMSAQKRALAWAVADARGAVRTLEKSVADKVGLMLQTQAIKVRSKLAAADVYAESERARVRSEPPSDGTLTSLLAEMDSQLQSAHQAAKDEVYGGFTELQEVLPSEDIPPTYYTVPTPLKESDIPPALTKRMSKEQADLLRTLDLSPSCLQPDNLPGVVSLLLDLMLNERSYRETCRREAQESRKAVQVEKARGEEDVAEADRWWGARCAELEQEKDELERKLEIAKRDLAQAQGGVAALHKVINNSPAKHMPVDE</sequence>
<proteinExistence type="predicted"/>
<name>A0A7S2BMV5_9EUKA</name>
<feature type="coiled-coil region" evidence="1">
    <location>
        <begin position="214"/>
        <end position="241"/>
    </location>
</feature>
<organism evidence="2">
    <name type="scientific">Haptolina brevifila</name>
    <dbReference type="NCBI Taxonomy" id="156173"/>
    <lineage>
        <taxon>Eukaryota</taxon>
        <taxon>Haptista</taxon>
        <taxon>Haptophyta</taxon>
        <taxon>Prymnesiophyceae</taxon>
        <taxon>Prymnesiales</taxon>
        <taxon>Prymnesiaceae</taxon>
        <taxon>Haptolina</taxon>
    </lineage>
</organism>
<reference evidence="2" key="1">
    <citation type="submission" date="2021-01" db="EMBL/GenBank/DDBJ databases">
        <authorList>
            <person name="Corre E."/>
            <person name="Pelletier E."/>
            <person name="Niang G."/>
            <person name="Scheremetjew M."/>
            <person name="Finn R."/>
            <person name="Kale V."/>
            <person name="Holt S."/>
            <person name="Cochrane G."/>
            <person name="Meng A."/>
            <person name="Brown T."/>
            <person name="Cohen L."/>
        </authorList>
    </citation>
    <scope>NUCLEOTIDE SEQUENCE</scope>
    <source>
        <strain evidence="2">UTEX LB 985</strain>
    </source>
</reference>
<evidence type="ECO:0000256" key="1">
    <source>
        <dbReference type="SAM" id="Coils"/>
    </source>
</evidence>
<protein>
    <submittedName>
        <fullName evidence="2">Uncharacterized protein</fullName>
    </submittedName>
</protein>
<keyword evidence="1" id="KW-0175">Coiled coil</keyword>
<dbReference type="AlphaFoldDB" id="A0A7S2BMV5"/>
<gene>
    <name evidence="2" type="ORF">CBRE1094_LOCUS2665</name>
</gene>
<accession>A0A7S2BMV5</accession>